<organism evidence="2 3">
    <name type="scientific">Winogradskyella litorisediminis</name>
    <dbReference type="NCBI Taxonomy" id="1156618"/>
    <lineage>
        <taxon>Bacteria</taxon>
        <taxon>Pseudomonadati</taxon>
        <taxon>Bacteroidota</taxon>
        <taxon>Flavobacteriia</taxon>
        <taxon>Flavobacteriales</taxon>
        <taxon>Flavobacteriaceae</taxon>
        <taxon>Winogradskyella</taxon>
    </lineage>
</organism>
<dbReference type="RefSeq" id="WP_386130478.1">
    <property type="nucleotide sequence ID" value="NZ_JBHTJL010000011.1"/>
</dbReference>
<gene>
    <name evidence="2" type="ORF">ACFQ1Q_09525</name>
</gene>
<keyword evidence="1" id="KW-0472">Membrane</keyword>
<name>A0ABW3N734_9FLAO</name>
<dbReference type="Pfam" id="PF19617">
    <property type="entry name" value="DUF6122"/>
    <property type="match status" value="1"/>
</dbReference>
<feature type="transmembrane region" description="Helical" evidence="1">
    <location>
        <begin position="6"/>
        <end position="24"/>
    </location>
</feature>
<evidence type="ECO:0000313" key="2">
    <source>
        <dbReference type="EMBL" id="MFD1063484.1"/>
    </source>
</evidence>
<keyword evidence="1" id="KW-0812">Transmembrane</keyword>
<evidence type="ECO:0000313" key="3">
    <source>
        <dbReference type="Proteomes" id="UP001597013"/>
    </source>
</evidence>
<dbReference type="EMBL" id="JBHTJL010000011">
    <property type="protein sequence ID" value="MFD1063484.1"/>
    <property type="molecule type" value="Genomic_DNA"/>
</dbReference>
<evidence type="ECO:0000256" key="1">
    <source>
        <dbReference type="SAM" id="Phobius"/>
    </source>
</evidence>
<sequence>MTVQSLTHYGIHFIVPLIVSLLFFKKKWKIAYVIMLSTFVIDLDHLLANPLFDPNRCSINFHPLHTYYAMILYMILAVLKPTRIFGVGLIIHIIADAVDCAFILS</sequence>
<comment type="caution">
    <text evidence="2">The sequence shown here is derived from an EMBL/GenBank/DDBJ whole genome shotgun (WGS) entry which is preliminary data.</text>
</comment>
<keyword evidence="1" id="KW-1133">Transmembrane helix</keyword>
<protein>
    <submittedName>
        <fullName evidence="2">DUF6122 family protein</fullName>
    </submittedName>
</protein>
<proteinExistence type="predicted"/>
<feature type="transmembrane region" description="Helical" evidence="1">
    <location>
        <begin position="31"/>
        <end position="48"/>
    </location>
</feature>
<feature type="transmembrane region" description="Helical" evidence="1">
    <location>
        <begin position="60"/>
        <end position="79"/>
    </location>
</feature>
<dbReference type="InterPro" id="IPR046125">
    <property type="entry name" value="DUF6122"/>
</dbReference>
<reference evidence="3" key="1">
    <citation type="journal article" date="2019" name="Int. J. Syst. Evol. Microbiol.">
        <title>The Global Catalogue of Microorganisms (GCM) 10K type strain sequencing project: providing services to taxonomists for standard genome sequencing and annotation.</title>
        <authorList>
            <consortium name="The Broad Institute Genomics Platform"/>
            <consortium name="The Broad Institute Genome Sequencing Center for Infectious Disease"/>
            <person name="Wu L."/>
            <person name="Ma J."/>
        </authorList>
    </citation>
    <scope>NUCLEOTIDE SEQUENCE [LARGE SCALE GENOMIC DNA]</scope>
    <source>
        <strain evidence="3">CCUG 62215</strain>
    </source>
</reference>
<keyword evidence="3" id="KW-1185">Reference proteome</keyword>
<accession>A0ABW3N734</accession>
<dbReference type="Proteomes" id="UP001597013">
    <property type="component" value="Unassembled WGS sequence"/>
</dbReference>